<reference evidence="2" key="1">
    <citation type="journal article" date="2019" name="Int. J. Syst. Evol. Microbiol.">
        <title>The Global Catalogue of Microorganisms (GCM) 10K type strain sequencing project: providing services to taxonomists for standard genome sequencing and annotation.</title>
        <authorList>
            <consortium name="The Broad Institute Genomics Platform"/>
            <consortium name="The Broad Institute Genome Sequencing Center for Infectious Disease"/>
            <person name="Wu L."/>
            <person name="Ma J."/>
        </authorList>
    </citation>
    <scope>NUCLEOTIDE SEQUENCE [LARGE SCALE GENOMIC DNA]</scope>
    <source>
        <strain evidence="2">CGMCC 4.7139</strain>
    </source>
</reference>
<protein>
    <submittedName>
        <fullName evidence="1">Pentapeptide repeat-containing protein</fullName>
    </submittedName>
</protein>
<comment type="caution">
    <text evidence="1">The sequence shown here is derived from an EMBL/GenBank/DDBJ whole genome shotgun (WGS) entry which is preliminary data.</text>
</comment>
<organism evidence="1 2">
    <name type="scientific">Streptomyces maoxianensis</name>
    <dbReference type="NCBI Taxonomy" id="1459942"/>
    <lineage>
        <taxon>Bacteria</taxon>
        <taxon>Bacillati</taxon>
        <taxon>Actinomycetota</taxon>
        <taxon>Actinomycetes</taxon>
        <taxon>Kitasatosporales</taxon>
        <taxon>Streptomycetaceae</taxon>
        <taxon>Streptomyces</taxon>
    </lineage>
</organism>
<dbReference type="Gene3D" id="2.160.20.80">
    <property type="entry name" value="E3 ubiquitin-protein ligase SopA"/>
    <property type="match status" value="1"/>
</dbReference>
<evidence type="ECO:0000313" key="1">
    <source>
        <dbReference type="EMBL" id="MFC4612920.1"/>
    </source>
</evidence>
<sequence>MTTTGAPAPSSSRPYWPHCGHGADTAGNPVGCRGRQVEPHDACLAHLTDTDRTTYLNGLAPGSDLDHRGTHFADYLLEQVLNRLHDPTTGRPHLGTARFDGATFSANASFSKATFSANAWFDGATFSAEAWFDEAAFSAEASFAGATFSAYASFSKATFSAYASFDRATFSTTASFTMATFSADARFQEAAFAAGAEFELATFSAAVSFDRATFSGSARFLRAAFEAASHLEPVSLTGHCFVAGLVSLLR</sequence>
<accession>A0ABV9GIK4</accession>
<keyword evidence="2" id="KW-1185">Reference proteome</keyword>
<dbReference type="EMBL" id="JBHSFE010000040">
    <property type="protein sequence ID" value="MFC4612920.1"/>
    <property type="molecule type" value="Genomic_DNA"/>
</dbReference>
<gene>
    <name evidence="1" type="ORF">ACFO9E_35035</name>
</gene>
<evidence type="ECO:0000313" key="2">
    <source>
        <dbReference type="Proteomes" id="UP001595993"/>
    </source>
</evidence>
<dbReference type="Pfam" id="PF13576">
    <property type="entry name" value="Pentapeptide_3"/>
    <property type="match status" value="1"/>
</dbReference>
<proteinExistence type="predicted"/>
<dbReference type="Proteomes" id="UP001595993">
    <property type="component" value="Unassembled WGS sequence"/>
</dbReference>
<dbReference type="InterPro" id="IPR001646">
    <property type="entry name" value="5peptide_repeat"/>
</dbReference>
<name>A0ABV9GIK4_9ACTN</name>